<dbReference type="Proteomes" id="UP000887540">
    <property type="component" value="Unplaced"/>
</dbReference>
<feature type="compositionally biased region" description="Basic and acidic residues" evidence="6">
    <location>
        <begin position="398"/>
        <end position="408"/>
    </location>
</feature>
<dbReference type="GO" id="GO:0015031">
    <property type="term" value="P:protein transport"/>
    <property type="evidence" value="ECO:0007669"/>
    <property type="project" value="UniProtKB-KW"/>
</dbReference>
<name>A0A914C8U7_9BILA</name>
<feature type="domain" description="MIT" evidence="7">
    <location>
        <begin position="4"/>
        <end position="83"/>
    </location>
</feature>
<evidence type="ECO:0000256" key="3">
    <source>
        <dbReference type="ARBA" id="ARBA00022801"/>
    </source>
</evidence>
<evidence type="ECO:0000256" key="4">
    <source>
        <dbReference type="ARBA" id="ARBA00022927"/>
    </source>
</evidence>
<evidence type="ECO:0000313" key="9">
    <source>
        <dbReference type="WBParaSite" id="ACRNAN_Path_609.g2267.t1"/>
    </source>
</evidence>
<sequence>IMANETSLAKAIEIITRATEADRAKNYEEALRYYTIGVDYFIHALKHEALDEKQKDTIRNHVEETLARADKIKGYLATAKDKKKPVKDTKGIDIITKATEADRAKNYEEALRYYSQGVDCFIHALKHEAQGEKQKDTIRSRVKEFLARADMIQGYLATAKDKKPVKDGGNGKDDEDVQTKVDKDVQTILQIMANETSLAKGIEIITKATEADKAKNYDEALRYYTIGVNHFIHALKNEAQGEKQKDTIRNCVKEYLARADKIKGYLATAKDKKKSVKDSGNEKDDDSDEDVQTNMTEDVKTKVDKDMQTILQIMANENSLSKAIAIITKAIEADKAKNYEEALRYYTIGVDYFIHALKYEALGEKQNKTIRNRVEEYLARAEKIKGYLVTAKDKKKPVKDSGNGKDNKDDDSDDDVQ</sequence>
<evidence type="ECO:0000256" key="5">
    <source>
        <dbReference type="ARBA" id="ARBA00048883"/>
    </source>
</evidence>
<dbReference type="Pfam" id="PF04212">
    <property type="entry name" value="MIT"/>
    <property type="match status" value="4"/>
</dbReference>
<dbReference type="InterPro" id="IPR007330">
    <property type="entry name" value="MIT_dom"/>
</dbReference>
<dbReference type="SMART" id="SM00745">
    <property type="entry name" value="MIT"/>
    <property type="match status" value="4"/>
</dbReference>
<comment type="catalytic activity">
    <reaction evidence="5">
        <text>ATP + H2O = ADP + phosphate + H(+)</text>
        <dbReference type="Rhea" id="RHEA:13065"/>
        <dbReference type="ChEBI" id="CHEBI:15377"/>
        <dbReference type="ChEBI" id="CHEBI:15378"/>
        <dbReference type="ChEBI" id="CHEBI:30616"/>
        <dbReference type="ChEBI" id="CHEBI:43474"/>
        <dbReference type="ChEBI" id="CHEBI:456216"/>
        <dbReference type="EC" id="3.6.4.6"/>
    </reaction>
</comment>
<dbReference type="InterPro" id="IPR051866">
    <property type="entry name" value="Intracell_Sig-Traffick_Protein"/>
</dbReference>
<proteinExistence type="predicted"/>
<dbReference type="WBParaSite" id="ACRNAN_Path_609.g2267.t1">
    <property type="protein sequence ID" value="ACRNAN_Path_609.g2267.t1"/>
    <property type="gene ID" value="ACRNAN_Path_609.g2267"/>
</dbReference>
<accession>A0A914C8U7</accession>
<keyword evidence="3" id="KW-0378">Hydrolase</keyword>
<dbReference type="FunFam" id="1.20.58.80:FF:000004">
    <property type="entry name" value="Vacuolar protein sorting-associated protein 4"/>
    <property type="match status" value="1"/>
</dbReference>
<evidence type="ECO:0000313" key="8">
    <source>
        <dbReference type="Proteomes" id="UP000887540"/>
    </source>
</evidence>
<keyword evidence="2" id="KW-0813">Transport</keyword>
<reference evidence="9" key="1">
    <citation type="submission" date="2022-11" db="UniProtKB">
        <authorList>
            <consortium name="WormBaseParasite"/>
        </authorList>
    </citation>
    <scope>IDENTIFICATION</scope>
</reference>
<dbReference type="SUPFAM" id="SSF116846">
    <property type="entry name" value="MIT domain"/>
    <property type="match status" value="4"/>
</dbReference>
<protein>
    <recommendedName>
        <fullName evidence="1">vesicle-fusing ATPase</fullName>
        <ecNumber evidence="1">3.6.4.6</ecNumber>
    </recommendedName>
</protein>
<feature type="region of interest" description="Disordered" evidence="6">
    <location>
        <begin position="273"/>
        <end position="299"/>
    </location>
</feature>
<evidence type="ECO:0000256" key="6">
    <source>
        <dbReference type="SAM" id="MobiDB-lite"/>
    </source>
</evidence>
<feature type="domain" description="MIT" evidence="7">
    <location>
        <begin position="194"/>
        <end position="273"/>
    </location>
</feature>
<dbReference type="EC" id="3.6.4.6" evidence="1"/>
<keyword evidence="8" id="KW-1185">Reference proteome</keyword>
<feature type="region of interest" description="Disordered" evidence="6">
    <location>
        <begin position="393"/>
        <end position="417"/>
    </location>
</feature>
<evidence type="ECO:0000256" key="1">
    <source>
        <dbReference type="ARBA" id="ARBA00012674"/>
    </source>
</evidence>
<evidence type="ECO:0000256" key="2">
    <source>
        <dbReference type="ARBA" id="ARBA00022448"/>
    </source>
</evidence>
<dbReference type="Gene3D" id="1.20.58.80">
    <property type="entry name" value="Phosphotransferase system, lactose/cellobiose-type IIA subunit"/>
    <property type="match status" value="4"/>
</dbReference>
<feature type="domain" description="MIT" evidence="7">
    <location>
        <begin position="316"/>
        <end position="395"/>
    </location>
</feature>
<feature type="domain" description="MIT" evidence="7">
    <location>
        <begin position="84"/>
        <end position="163"/>
    </location>
</feature>
<evidence type="ECO:0000259" key="7">
    <source>
        <dbReference type="SMART" id="SM00745"/>
    </source>
</evidence>
<dbReference type="PANTHER" id="PTHR15508:SF8">
    <property type="entry name" value="LD24550P"/>
    <property type="match status" value="1"/>
</dbReference>
<dbReference type="AlphaFoldDB" id="A0A914C8U7"/>
<dbReference type="InterPro" id="IPR036181">
    <property type="entry name" value="MIT_dom_sf"/>
</dbReference>
<organism evidence="8 9">
    <name type="scientific">Acrobeloides nanus</name>
    <dbReference type="NCBI Taxonomy" id="290746"/>
    <lineage>
        <taxon>Eukaryota</taxon>
        <taxon>Metazoa</taxon>
        <taxon>Ecdysozoa</taxon>
        <taxon>Nematoda</taxon>
        <taxon>Chromadorea</taxon>
        <taxon>Rhabditida</taxon>
        <taxon>Tylenchina</taxon>
        <taxon>Cephalobomorpha</taxon>
        <taxon>Cephaloboidea</taxon>
        <taxon>Cephalobidae</taxon>
        <taxon>Acrobeloides</taxon>
    </lineage>
</organism>
<dbReference type="GO" id="GO:0016787">
    <property type="term" value="F:hydrolase activity"/>
    <property type="evidence" value="ECO:0007669"/>
    <property type="project" value="UniProtKB-KW"/>
</dbReference>
<keyword evidence="4" id="KW-0653">Protein transport</keyword>
<dbReference type="PANTHER" id="PTHR15508">
    <property type="entry name" value="RIBOSOMAL PROTEIN S6 KINASE"/>
    <property type="match status" value="1"/>
</dbReference>